<dbReference type="InterPro" id="IPR001254">
    <property type="entry name" value="Trypsin_dom"/>
</dbReference>
<dbReference type="GO" id="GO:0006508">
    <property type="term" value="P:proteolysis"/>
    <property type="evidence" value="ECO:0007669"/>
    <property type="project" value="UniProtKB-KW"/>
</dbReference>
<evidence type="ECO:0000256" key="1">
    <source>
        <dbReference type="ARBA" id="ARBA00022670"/>
    </source>
</evidence>
<dbReference type="SUPFAM" id="SSF50494">
    <property type="entry name" value="Trypsin-like serine proteases"/>
    <property type="match status" value="1"/>
</dbReference>
<evidence type="ECO:0000256" key="6">
    <source>
        <dbReference type="SAM" id="MobiDB-lite"/>
    </source>
</evidence>
<keyword evidence="3" id="KW-0378">Hydrolase</keyword>
<keyword evidence="2" id="KW-0732">Signal</keyword>
<evidence type="ECO:0000256" key="4">
    <source>
        <dbReference type="ARBA" id="ARBA00022825"/>
    </source>
</evidence>
<dbReference type="Gene3D" id="2.40.10.10">
    <property type="entry name" value="Trypsin-like serine proteases"/>
    <property type="match status" value="1"/>
</dbReference>
<dbReference type="InterPro" id="IPR050430">
    <property type="entry name" value="Peptidase_S1"/>
</dbReference>
<comment type="caution">
    <text evidence="8">The sequence shown here is derived from an EMBL/GenBank/DDBJ whole genome shotgun (WGS) entry which is preliminary data.</text>
</comment>
<name>A0AAD4KA08_9MUSC</name>
<evidence type="ECO:0000313" key="9">
    <source>
        <dbReference type="Proteomes" id="UP001200034"/>
    </source>
</evidence>
<keyword evidence="1" id="KW-0645">Protease</keyword>
<dbReference type="SMART" id="SM00020">
    <property type="entry name" value="Tryp_SPc"/>
    <property type="match status" value="1"/>
</dbReference>
<dbReference type="InterPro" id="IPR043504">
    <property type="entry name" value="Peptidase_S1_PA_chymotrypsin"/>
</dbReference>
<proteinExistence type="predicted"/>
<keyword evidence="5" id="KW-1015">Disulfide bond</keyword>
<dbReference type="InterPro" id="IPR009003">
    <property type="entry name" value="Peptidase_S1_PA"/>
</dbReference>
<organism evidence="8 9">
    <name type="scientific">Drosophila rubida</name>
    <dbReference type="NCBI Taxonomy" id="30044"/>
    <lineage>
        <taxon>Eukaryota</taxon>
        <taxon>Metazoa</taxon>
        <taxon>Ecdysozoa</taxon>
        <taxon>Arthropoda</taxon>
        <taxon>Hexapoda</taxon>
        <taxon>Insecta</taxon>
        <taxon>Pterygota</taxon>
        <taxon>Neoptera</taxon>
        <taxon>Endopterygota</taxon>
        <taxon>Diptera</taxon>
        <taxon>Brachycera</taxon>
        <taxon>Muscomorpha</taxon>
        <taxon>Ephydroidea</taxon>
        <taxon>Drosophilidae</taxon>
        <taxon>Drosophila</taxon>
    </lineage>
</organism>
<sequence length="313" mass="35619">LVLNVLLAFEVNSNSYDAGMIPIIEESSHRPTYYNIAHRSSNHVDYDRKLLAMREKQKKPKNPKNPKKPHKPLTPFDPRTDLSYYVHVLYEGSVFCAGALITRRMAITSARCFLPDPSDPSKQFKAEQMTVLSGRDFLNSTPKPSQAIGFFIEAPTTTRSVHNVAIIALANKLPRDKYRYIPLYSRMPPTGAQVTMSFMDHKTHNITLYETKVLSMDSCKETYEEYGKMNIPFTKEFFCVANRKKDGCSTRPGDPLIIDNKLAGINLYGEHCDELQEGRKADIYHSLRHSVKFIQKGIDLLRAFTKSGPYNST</sequence>
<evidence type="ECO:0000259" key="7">
    <source>
        <dbReference type="PROSITE" id="PS50240"/>
    </source>
</evidence>
<keyword evidence="9" id="KW-1185">Reference proteome</keyword>
<dbReference type="AlphaFoldDB" id="A0AAD4KA08"/>
<dbReference type="PROSITE" id="PS50240">
    <property type="entry name" value="TRYPSIN_DOM"/>
    <property type="match status" value="1"/>
</dbReference>
<dbReference type="GO" id="GO:0004252">
    <property type="term" value="F:serine-type endopeptidase activity"/>
    <property type="evidence" value="ECO:0007669"/>
    <property type="project" value="InterPro"/>
</dbReference>
<dbReference type="Proteomes" id="UP001200034">
    <property type="component" value="Unassembled WGS sequence"/>
</dbReference>
<evidence type="ECO:0000256" key="5">
    <source>
        <dbReference type="ARBA" id="ARBA00023157"/>
    </source>
</evidence>
<dbReference type="PANTHER" id="PTHR24276:SF94">
    <property type="entry name" value="AT20289P-RELATED"/>
    <property type="match status" value="1"/>
</dbReference>
<evidence type="ECO:0000256" key="3">
    <source>
        <dbReference type="ARBA" id="ARBA00022801"/>
    </source>
</evidence>
<keyword evidence="4" id="KW-0720">Serine protease</keyword>
<protein>
    <recommendedName>
        <fullName evidence="7">Peptidase S1 domain-containing protein</fullName>
    </recommendedName>
</protein>
<gene>
    <name evidence="8" type="ORF">KR093_008207</name>
</gene>
<dbReference type="PANTHER" id="PTHR24276">
    <property type="entry name" value="POLYSERASE-RELATED"/>
    <property type="match status" value="1"/>
</dbReference>
<evidence type="ECO:0000313" key="8">
    <source>
        <dbReference type="EMBL" id="KAH8381556.1"/>
    </source>
</evidence>
<feature type="domain" description="Peptidase S1" evidence="7">
    <location>
        <begin position="84"/>
        <end position="299"/>
    </location>
</feature>
<dbReference type="EMBL" id="JAJJHW010000824">
    <property type="protein sequence ID" value="KAH8381556.1"/>
    <property type="molecule type" value="Genomic_DNA"/>
</dbReference>
<reference evidence="8" key="1">
    <citation type="journal article" date="2021" name="Mol. Ecol. Resour.">
        <title>Phylogenomic analyses of the genus Drosophila reveals genomic signals of climate adaptation.</title>
        <authorList>
            <person name="Li F."/>
            <person name="Rane R.V."/>
            <person name="Luria V."/>
            <person name="Xiong Z."/>
            <person name="Chen J."/>
            <person name="Li Z."/>
            <person name="Catullo R.A."/>
            <person name="Griffin P.C."/>
            <person name="Schiffer M."/>
            <person name="Pearce S."/>
            <person name="Lee S.F."/>
            <person name="McElroy K."/>
            <person name="Stocker A."/>
            <person name="Shirriffs J."/>
            <person name="Cockerell F."/>
            <person name="Coppin C."/>
            <person name="Sgro C.M."/>
            <person name="Karger A."/>
            <person name="Cain J.W."/>
            <person name="Weber J.A."/>
            <person name="Santpere G."/>
            <person name="Kirschner M.W."/>
            <person name="Hoffmann A.A."/>
            <person name="Oakeshott J.G."/>
            <person name="Zhang G."/>
        </authorList>
    </citation>
    <scope>NUCLEOTIDE SEQUENCE</scope>
    <source>
        <strain evidence="8">BGI-SZ-2011g</strain>
    </source>
</reference>
<accession>A0AAD4KA08</accession>
<feature type="compositionally biased region" description="Basic residues" evidence="6">
    <location>
        <begin position="56"/>
        <end position="71"/>
    </location>
</feature>
<dbReference type="Pfam" id="PF00089">
    <property type="entry name" value="Trypsin"/>
    <property type="match status" value="1"/>
</dbReference>
<evidence type="ECO:0000256" key="2">
    <source>
        <dbReference type="ARBA" id="ARBA00022729"/>
    </source>
</evidence>
<feature type="non-terminal residue" evidence="8">
    <location>
        <position position="313"/>
    </location>
</feature>
<feature type="non-terminal residue" evidence="8">
    <location>
        <position position="1"/>
    </location>
</feature>
<feature type="region of interest" description="Disordered" evidence="6">
    <location>
        <begin position="55"/>
        <end position="75"/>
    </location>
</feature>